<keyword evidence="1" id="KW-0611">Plant defense</keyword>
<evidence type="ECO:0000256" key="1">
    <source>
        <dbReference type="ARBA" id="ARBA00022821"/>
    </source>
</evidence>
<keyword evidence="5" id="KW-1185">Reference proteome</keyword>
<evidence type="ECO:0000313" key="4">
    <source>
        <dbReference type="EMBL" id="GAV81492.1"/>
    </source>
</evidence>
<proteinExistence type="predicted"/>
<protein>
    <submittedName>
        <fullName evidence="4">NB-ARC domain-containing protein</fullName>
    </submittedName>
</protein>
<evidence type="ECO:0000313" key="5">
    <source>
        <dbReference type="Proteomes" id="UP000187406"/>
    </source>
</evidence>
<name>A0A1Q3CMZ9_CEPFO</name>
<organism evidence="4 5">
    <name type="scientific">Cephalotus follicularis</name>
    <name type="common">Albany pitcher plant</name>
    <dbReference type="NCBI Taxonomy" id="3775"/>
    <lineage>
        <taxon>Eukaryota</taxon>
        <taxon>Viridiplantae</taxon>
        <taxon>Streptophyta</taxon>
        <taxon>Embryophyta</taxon>
        <taxon>Tracheophyta</taxon>
        <taxon>Spermatophyta</taxon>
        <taxon>Magnoliopsida</taxon>
        <taxon>eudicotyledons</taxon>
        <taxon>Gunneridae</taxon>
        <taxon>Pentapetalae</taxon>
        <taxon>rosids</taxon>
        <taxon>fabids</taxon>
        <taxon>Oxalidales</taxon>
        <taxon>Cephalotaceae</taxon>
        <taxon>Cephalotus</taxon>
    </lineage>
</organism>
<gene>
    <name evidence="4" type="ORF">CFOL_v3_24947</name>
</gene>
<dbReference type="Proteomes" id="UP000187406">
    <property type="component" value="Unassembled WGS sequence"/>
</dbReference>
<dbReference type="Gene3D" id="3.40.50.300">
    <property type="entry name" value="P-loop containing nucleotide triphosphate hydrolases"/>
    <property type="match status" value="1"/>
</dbReference>
<reference evidence="5" key="1">
    <citation type="submission" date="2016-04" db="EMBL/GenBank/DDBJ databases">
        <title>Cephalotus genome sequencing.</title>
        <authorList>
            <person name="Fukushima K."/>
            <person name="Hasebe M."/>
            <person name="Fang X."/>
        </authorList>
    </citation>
    <scope>NUCLEOTIDE SEQUENCE [LARGE SCALE GENOMIC DNA]</scope>
    <source>
        <strain evidence="5">cv. St1</strain>
    </source>
</reference>
<dbReference type="EMBL" id="BDDD01002417">
    <property type="protein sequence ID" value="GAV81492.1"/>
    <property type="molecule type" value="Genomic_DNA"/>
</dbReference>
<comment type="caution">
    <text evidence="4">The sequence shown here is derived from an EMBL/GenBank/DDBJ whole genome shotgun (WGS) entry which is preliminary data.</text>
</comment>
<dbReference type="InParanoid" id="A0A1Q3CMZ9"/>
<dbReference type="STRING" id="3775.A0A1Q3CMZ9"/>
<dbReference type="GO" id="GO:0043531">
    <property type="term" value="F:ADP binding"/>
    <property type="evidence" value="ECO:0007669"/>
    <property type="project" value="InterPro"/>
</dbReference>
<accession>A0A1Q3CMZ9</accession>
<sequence>MGNICSVSMPCDAMATRCWDDCIRGRAMYICKLEDNLDALEKASSQLQATRDDLINKVTLAEQQHLRRLEKVQLWLSNAADVETQVHELITRRREEIDDLCIGGFCSKNCRSSYKFGKRVAQILEDVTALKKRNEEFKEVAERVPADPVDLMPCDSTVGLEPSFERAWCCLQDEQEGVVGIYGVGGVGKTTLLTQLNNKLHDMQIGFDAVIWILVS</sequence>
<dbReference type="InterPro" id="IPR002182">
    <property type="entry name" value="NB-ARC"/>
</dbReference>
<keyword evidence="2" id="KW-0175">Coiled coil</keyword>
<dbReference type="PANTHER" id="PTHR33463">
    <property type="entry name" value="NB-ARC DOMAIN-CONTAINING PROTEIN-RELATED"/>
    <property type="match status" value="1"/>
</dbReference>
<dbReference type="SUPFAM" id="SSF52540">
    <property type="entry name" value="P-loop containing nucleoside triphosphate hydrolases"/>
    <property type="match status" value="1"/>
</dbReference>
<evidence type="ECO:0000256" key="2">
    <source>
        <dbReference type="SAM" id="Coils"/>
    </source>
</evidence>
<dbReference type="OrthoDB" id="664960at2759"/>
<evidence type="ECO:0000259" key="3">
    <source>
        <dbReference type="Pfam" id="PF00931"/>
    </source>
</evidence>
<feature type="coiled-coil region" evidence="2">
    <location>
        <begin position="37"/>
        <end position="64"/>
    </location>
</feature>
<dbReference type="InterPro" id="IPR050905">
    <property type="entry name" value="Plant_NBS-LRR"/>
</dbReference>
<dbReference type="Pfam" id="PF00931">
    <property type="entry name" value="NB-ARC"/>
    <property type="match status" value="1"/>
</dbReference>
<dbReference type="InterPro" id="IPR027417">
    <property type="entry name" value="P-loop_NTPase"/>
</dbReference>
<dbReference type="PANTHER" id="PTHR33463:SF220">
    <property type="entry name" value="NB-ARC DOMAIN-CONTAINING PROTEIN"/>
    <property type="match status" value="1"/>
</dbReference>
<dbReference type="AlphaFoldDB" id="A0A1Q3CMZ9"/>
<feature type="domain" description="NB-ARC" evidence="3">
    <location>
        <begin position="164"/>
        <end position="216"/>
    </location>
</feature>